<dbReference type="Proteomes" id="UP001626550">
    <property type="component" value="Unassembled WGS sequence"/>
</dbReference>
<name>A0ABD2PPJ0_9PLAT</name>
<proteinExistence type="predicted"/>
<evidence type="ECO:0000256" key="1">
    <source>
        <dbReference type="SAM" id="MobiDB-lite"/>
    </source>
</evidence>
<sequence length="86" mass="10020">MTRCKLSFQAYARGYQQQQPMFRPQQQMAPINANGYHGRTRFYQPVININTSTNSFEARQVDSSSTNYYGPQNMYNKGPGKKKHKH</sequence>
<protein>
    <submittedName>
        <fullName evidence="2">Uncharacterized protein</fullName>
    </submittedName>
</protein>
<dbReference type="AlphaFoldDB" id="A0ABD2PPJ0"/>
<comment type="caution">
    <text evidence="2">The sequence shown here is derived from an EMBL/GenBank/DDBJ whole genome shotgun (WGS) entry which is preliminary data.</text>
</comment>
<keyword evidence="3" id="KW-1185">Reference proteome</keyword>
<reference evidence="2 3" key="1">
    <citation type="submission" date="2024-11" db="EMBL/GenBank/DDBJ databases">
        <title>Adaptive evolution of stress response genes in parasites aligns with host niche diversity.</title>
        <authorList>
            <person name="Hahn C."/>
            <person name="Resl P."/>
        </authorList>
    </citation>
    <scope>NUCLEOTIDE SEQUENCE [LARGE SCALE GENOMIC DNA]</scope>
    <source>
        <strain evidence="2">EGGRZ-B1_66</strain>
        <tissue evidence="2">Body</tissue>
    </source>
</reference>
<feature type="region of interest" description="Disordered" evidence="1">
    <location>
        <begin position="59"/>
        <end position="86"/>
    </location>
</feature>
<accession>A0ABD2PPJ0</accession>
<organism evidence="2 3">
    <name type="scientific">Cichlidogyrus casuarinus</name>
    <dbReference type="NCBI Taxonomy" id="1844966"/>
    <lineage>
        <taxon>Eukaryota</taxon>
        <taxon>Metazoa</taxon>
        <taxon>Spiralia</taxon>
        <taxon>Lophotrochozoa</taxon>
        <taxon>Platyhelminthes</taxon>
        <taxon>Monogenea</taxon>
        <taxon>Monopisthocotylea</taxon>
        <taxon>Dactylogyridea</taxon>
        <taxon>Ancyrocephalidae</taxon>
        <taxon>Cichlidogyrus</taxon>
    </lineage>
</organism>
<dbReference type="EMBL" id="JBJKFK010003951">
    <property type="protein sequence ID" value="KAL3309407.1"/>
    <property type="molecule type" value="Genomic_DNA"/>
</dbReference>
<evidence type="ECO:0000313" key="3">
    <source>
        <dbReference type="Proteomes" id="UP001626550"/>
    </source>
</evidence>
<feature type="compositionally biased region" description="Polar residues" evidence="1">
    <location>
        <begin position="59"/>
        <end position="75"/>
    </location>
</feature>
<evidence type="ECO:0000313" key="2">
    <source>
        <dbReference type="EMBL" id="KAL3309407.1"/>
    </source>
</evidence>
<gene>
    <name evidence="2" type="ORF">Ciccas_012047</name>
</gene>